<name>A0ABV7WDV6_9MICO</name>
<sequence>MTRFVAVVDVDAPVQDVWDRLTDWPSHTRWVPFTTVRVLTPLATGVGARFVGRTSLSAAGLDRLGFDDPMEVTAWLPPADGLPGRCGIRKLGRLVRGSAAFDVVALPGGGTGRPLTRVLWEGDLDLPPRPVTRLLAPLVALAGRLAYSAALRSMARELEAEQRRP</sequence>
<dbReference type="Gene3D" id="3.30.530.20">
    <property type="match status" value="1"/>
</dbReference>
<gene>
    <name evidence="1" type="ORF">ACFOLH_00150</name>
</gene>
<evidence type="ECO:0000313" key="2">
    <source>
        <dbReference type="Proteomes" id="UP001595685"/>
    </source>
</evidence>
<dbReference type="InterPro" id="IPR023393">
    <property type="entry name" value="START-like_dom_sf"/>
</dbReference>
<dbReference type="Pfam" id="PF10604">
    <property type="entry name" value="Polyketide_cyc2"/>
    <property type="match status" value="1"/>
</dbReference>
<comment type="caution">
    <text evidence="1">The sequence shown here is derived from an EMBL/GenBank/DDBJ whole genome shotgun (WGS) entry which is preliminary data.</text>
</comment>
<dbReference type="Proteomes" id="UP001595685">
    <property type="component" value="Unassembled WGS sequence"/>
</dbReference>
<dbReference type="EMBL" id="JBHRWW010000001">
    <property type="protein sequence ID" value="MFC3686746.1"/>
    <property type="molecule type" value="Genomic_DNA"/>
</dbReference>
<dbReference type="InterPro" id="IPR019587">
    <property type="entry name" value="Polyketide_cyclase/dehydratase"/>
</dbReference>
<dbReference type="SUPFAM" id="SSF55961">
    <property type="entry name" value="Bet v1-like"/>
    <property type="match status" value="1"/>
</dbReference>
<protein>
    <submittedName>
        <fullName evidence="1">SRPBCC family protein</fullName>
    </submittedName>
</protein>
<dbReference type="RefSeq" id="WP_340289072.1">
    <property type="nucleotide sequence ID" value="NZ_JBBEOI010000005.1"/>
</dbReference>
<keyword evidence="2" id="KW-1185">Reference proteome</keyword>
<proteinExistence type="predicted"/>
<evidence type="ECO:0000313" key="1">
    <source>
        <dbReference type="EMBL" id="MFC3686746.1"/>
    </source>
</evidence>
<reference evidence="2" key="1">
    <citation type="journal article" date="2019" name="Int. J. Syst. Evol. Microbiol.">
        <title>The Global Catalogue of Microorganisms (GCM) 10K type strain sequencing project: providing services to taxonomists for standard genome sequencing and annotation.</title>
        <authorList>
            <consortium name="The Broad Institute Genomics Platform"/>
            <consortium name="The Broad Institute Genome Sequencing Center for Infectious Disease"/>
            <person name="Wu L."/>
            <person name="Ma J."/>
        </authorList>
    </citation>
    <scope>NUCLEOTIDE SEQUENCE [LARGE SCALE GENOMIC DNA]</scope>
    <source>
        <strain evidence="2">NCAIM B.02333</strain>
    </source>
</reference>
<organism evidence="1 2">
    <name type="scientific">Aquipuribacter hungaricus</name>
    <dbReference type="NCBI Taxonomy" id="545624"/>
    <lineage>
        <taxon>Bacteria</taxon>
        <taxon>Bacillati</taxon>
        <taxon>Actinomycetota</taxon>
        <taxon>Actinomycetes</taxon>
        <taxon>Micrococcales</taxon>
        <taxon>Intrasporangiaceae</taxon>
        <taxon>Aquipuribacter</taxon>
    </lineage>
</organism>
<accession>A0ABV7WDV6</accession>